<protein>
    <submittedName>
        <fullName evidence="1">Uncharacterized protein</fullName>
    </submittedName>
</protein>
<reference evidence="1" key="1">
    <citation type="journal article" date="2010" name="Insect Mol. Biol.">
        <title>The draft genome sequence of Arsenophonus nasoniae, son-killer bacterium of Nasonia vitripennis, reveals genes associated with virulence and symbiosis.</title>
        <authorList>
            <person name="Wilkes T."/>
            <person name="Darby A.C."/>
            <person name="Choi J."/>
            <person name="Colborne J.K."/>
            <person name="Werren J.H."/>
            <person name="Hurst G.D.D."/>
        </authorList>
    </citation>
    <scope>NUCLEOTIDE SEQUENCE</scope>
</reference>
<dbReference type="AlphaFoldDB" id="D2U0A9"/>
<accession>D2U0A9</accession>
<organism evidence="1">
    <name type="scientific">Arsenophonus nasoniae</name>
    <name type="common">son-killer infecting Nasonia vitripennis</name>
    <dbReference type="NCBI Taxonomy" id="638"/>
    <lineage>
        <taxon>Bacteria</taxon>
        <taxon>Pseudomonadati</taxon>
        <taxon>Pseudomonadota</taxon>
        <taxon>Gammaproteobacteria</taxon>
        <taxon>Enterobacterales</taxon>
        <taxon>Morganellaceae</taxon>
        <taxon>Arsenophonus</taxon>
    </lineage>
</organism>
<name>D2U0A9_9GAMM</name>
<evidence type="ECO:0000313" key="1">
    <source>
        <dbReference type="EMBL" id="CBA73714.1"/>
    </source>
</evidence>
<proteinExistence type="predicted"/>
<gene>
    <name evidence="1" type="ORF">ARN_19230</name>
</gene>
<sequence>MRNFYMQDLTDEQIIEKLKNIAPDCPKWLLETERFNKNKKLTKTEQMEFAEYMVKTKRSIFASRYLLSCYERFGFSSNGNYLFTYHNVSIELDREVIENLLAHQIENPIMQEKPGEGFLPVWFFYNANDAKEQQQADEKWIQNFIDEVIIDGLKLFVTQPTSYTTH</sequence>
<dbReference type="EMBL" id="FN545205">
    <property type="protein sequence ID" value="CBA73714.1"/>
    <property type="molecule type" value="Genomic_DNA"/>
</dbReference>